<name>A0A443P265_9MAGN</name>
<organism evidence="2 3">
    <name type="scientific">Cinnamomum micranthum f. kanehirae</name>
    <dbReference type="NCBI Taxonomy" id="337451"/>
    <lineage>
        <taxon>Eukaryota</taxon>
        <taxon>Viridiplantae</taxon>
        <taxon>Streptophyta</taxon>
        <taxon>Embryophyta</taxon>
        <taxon>Tracheophyta</taxon>
        <taxon>Spermatophyta</taxon>
        <taxon>Magnoliopsida</taxon>
        <taxon>Magnoliidae</taxon>
        <taxon>Laurales</taxon>
        <taxon>Lauraceae</taxon>
        <taxon>Cinnamomum</taxon>
    </lineage>
</organism>
<reference evidence="2 3" key="1">
    <citation type="journal article" date="2019" name="Nat. Plants">
        <title>Stout camphor tree genome fills gaps in understanding of flowering plant genome evolution.</title>
        <authorList>
            <person name="Chaw S.M."/>
            <person name="Liu Y.C."/>
            <person name="Wu Y.W."/>
            <person name="Wang H.Y."/>
            <person name="Lin C.I."/>
            <person name="Wu C.S."/>
            <person name="Ke H.M."/>
            <person name="Chang L.Y."/>
            <person name="Hsu C.Y."/>
            <person name="Yang H.T."/>
            <person name="Sudianto E."/>
            <person name="Hsu M.H."/>
            <person name="Wu K.P."/>
            <person name="Wang L.N."/>
            <person name="Leebens-Mack J.H."/>
            <person name="Tsai I.J."/>
        </authorList>
    </citation>
    <scope>NUCLEOTIDE SEQUENCE [LARGE SCALE GENOMIC DNA]</scope>
    <source>
        <strain evidence="3">cv. Chaw 1501</strain>
        <tissue evidence="2">Young leaves</tissue>
    </source>
</reference>
<protein>
    <submittedName>
        <fullName evidence="2">Uncharacterized protein</fullName>
    </submittedName>
</protein>
<keyword evidence="3" id="KW-1185">Reference proteome</keyword>
<feature type="region of interest" description="Disordered" evidence="1">
    <location>
        <begin position="203"/>
        <end position="231"/>
    </location>
</feature>
<proteinExistence type="predicted"/>
<dbReference type="Proteomes" id="UP000283530">
    <property type="component" value="Unassembled WGS sequence"/>
</dbReference>
<dbReference type="EMBL" id="QPKB01000005">
    <property type="protein sequence ID" value="RWR84829.1"/>
    <property type="molecule type" value="Genomic_DNA"/>
</dbReference>
<dbReference type="AlphaFoldDB" id="A0A443P265"/>
<evidence type="ECO:0000256" key="1">
    <source>
        <dbReference type="SAM" id="MobiDB-lite"/>
    </source>
</evidence>
<evidence type="ECO:0000313" key="2">
    <source>
        <dbReference type="EMBL" id="RWR84829.1"/>
    </source>
</evidence>
<evidence type="ECO:0000313" key="3">
    <source>
        <dbReference type="Proteomes" id="UP000283530"/>
    </source>
</evidence>
<sequence>MDGLYSGILEFFPRRGSVRYSVDPEWVLVVRKGSSMWDRIRVKDSSESTWLFMLDSSFLSVSFEGTDFGKHDPILARSNVSSETILSSSFPPANDLALALLSLSILPGTTSSSRDRSSPTRCSSPQASLQQFFPSPISPSPLPFHFAQPWNPFSSARHGFLSNDDLSTATLPILGLKPNLWPAIVSSWPQHLEQGLKRRTLSCDPPSGKHAQIDDLSPSIIHPESTAARTK</sequence>
<comment type="caution">
    <text evidence="2">The sequence shown here is derived from an EMBL/GenBank/DDBJ whole genome shotgun (WGS) entry which is preliminary data.</text>
</comment>
<accession>A0A443P265</accession>
<gene>
    <name evidence="2" type="ORF">CKAN_01365800</name>
</gene>